<protein>
    <submittedName>
        <fullName evidence="1">Uncharacterized protein</fullName>
    </submittedName>
</protein>
<name>A0ABR2EC93_9ROSI</name>
<evidence type="ECO:0000313" key="2">
    <source>
        <dbReference type="Proteomes" id="UP001472677"/>
    </source>
</evidence>
<evidence type="ECO:0000313" key="1">
    <source>
        <dbReference type="EMBL" id="KAK8557734.1"/>
    </source>
</evidence>
<comment type="caution">
    <text evidence="1">The sequence shown here is derived from an EMBL/GenBank/DDBJ whole genome shotgun (WGS) entry which is preliminary data.</text>
</comment>
<accession>A0ABR2EC93</accession>
<dbReference type="EMBL" id="JBBPBM010000016">
    <property type="protein sequence ID" value="KAK8557734.1"/>
    <property type="molecule type" value="Genomic_DNA"/>
</dbReference>
<dbReference type="Proteomes" id="UP001472677">
    <property type="component" value="Unassembled WGS sequence"/>
</dbReference>
<proteinExistence type="predicted"/>
<reference evidence="1 2" key="1">
    <citation type="journal article" date="2024" name="G3 (Bethesda)">
        <title>Genome assembly of Hibiscus sabdariffa L. provides insights into metabolisms of medicinal natural products.</title>
        <authorList>
            <person name="Kim T."/>
        </authorList>
    </citation>
    <scope>NUCLEOTIDE SEQUENCE [LARGE SCALE GENOMIC DNA]</scope>
    <source>
        <strain evidence="1">TK-2024</strain>
        <tissue evidence="1">Old leaves</tissue>
    </source>
</reference>
<sequence>MVEHKEAKVENTITTAAQATTRQAAVVAGWLPHSRPIGYTHELTRTAVEQGSNEEPRGNVTLFLLAYFEFGSWAIVVDGNSVAGCLAKIGNNNEPHKQLFLTLPVAVLSLLQQAERIGMPPSVGIGV</sequence>
<keyword evidence="2" id="KW-1185">Reference proteome</keyword>
<gene>
    <name evidence="1" type="ORF">V6N12_009960</name>
</gene>
<organism evidence="1 2">
    <name type="scientific">Hibiscus sabdariffa</name>
    <name type="common">roselle</name>
    <dbReference type="NCBI Taxonomy" id="183260"/>
    <lineage>
        <taxon>Eukaryota</taxon>
        <taxon>Viridiplantae</taxon>
        <taxon>Streptophyta</taxon>
        <taxon>Embryophyta</taxon>
        <taxon>Tracheophyta</taxon>
        <taxon>Spermatophyta</taxon>
        <taxon>Magnoliopsida</taxon>
        <taxon>eudicotyledons</taxon>
        <taxon>Gunneridae</taxon>
        <taxon>Pentapetalae</taxon>
        <taxon>rosids</taxon>
        <taxon>malvids</taxon>
        <taxon>Malvales</taxon>
        <taxon>Malvaceae</taxon>
        <taxon>Malvoideae</taxon>
        <taxon>Hibiscus</taxon>
    </lineage>
</organism>